<dbReference type="EMBL" id="MN739580">
    <property type="protein sequence ID" value="QHT14233.1"/>
    <property type="molecule type" value="Genomic_DNA"/>
</dbReference>
<feature type="transmembrane region" description="Helical" evidence="1">
    <location>
        <begin position="366"/>
        <end position="389"/>
    </location>
</feature>
<dbReference type="AlphaFoldDB" id="A0A6C0DCU0"/>
<accession>A0A6C0DCU0</accession>
<keyword evidence="1" id="KW-0812">Transmembrane</keyword>
<evidence type="ECO:0000256" key="1">
    <source>
        <dbReference type="SAM" id="Phobius"/>
    </source>
</evidence>
<keyword evidence="1" id="KW-0472">Membrane</keyword>
<feature type="transmembrane region" description="Helical" evidence="1">
    <location>
        <begin position="319"/>
        <end position="345"/>
    </location>
</feature>
<proteinExistence type="predicted"/>
<organism evidence="2">
    <name type="scientific">viral metagenome</name>
    <dbReference type="NCBI Taxonomy" id="1070528"/>
    <lineage>
        <taxon>unclassified sequences</taxon>
        <taxon>metagenomes</taxon>
        <taxon>organismal metagenomes</taxon>
    </lineage>
</organism>
<sequence length="394" mass="42726">MANPLGCIPGAQTGLIDFNSISIDSDILLNTLSKETPNFQFKWSTRSDRPQISQTPGVINLKTEGLTTIIYNQHEYYLTSIQFAQSSQGKGTHTPLISPKTNQLSNKEDIILTFTDINIIIGDQQHIVIVVPIIRNLSGLSVDPDYLHAIYSPDSVSAERGITIESLIPKGPYVSYTICTPRIGVAGSNQNLMIMVSMYGLPVINASILNILQGQTLSNYIPPASVQFTQSSSTAPIMVLFNNILTTPPPPPEPIRTLTTDALKCVPLDPEKQIENGKIKIDASTGKPLDIVQANRIDTMTNALSNTSSVISPQTFVRAVSLVLGVLFFLCIVYFVVAFSMNYFIGNSYAGSHGPIASMSRSVSKFTIPAYFTTGVFMGLAGVLVGYLLSRKAV</sequence>
<reference evidence="2" key="1">
    <citation type="journal article" date="2020" name="Nature">
        <title>Giant virus diversity and host interactions through global metagenomics.</title>
        <authorList>
            <person name="Schulz F."/>
            <person name="Roux S."/>
            <person name="Paez-Espino D."/>
            <person name="Jungbluth S."/>
            <person name="Walsh D.A."/>
            <person name="Denef V.J."/>
            <person name="McMahon K.D."/>
            <person name="Konstantinidis K.T."/>
            <person name="Eloe-Fadrosh E.A."/>
            <person name="Kyrpides N.C."/>
            <person name="Woyke T."/>
        </authorList>
    </citation>
    <scope>NUCLEOTIDE SEQUENCE</scope>
    <source>
        <strain evidence="2">GVMAG-M-3300023174-137</strain>
    </source>
</reference>
<keyword evidence="1" id="KW-1133">Transmembrane helix</keyword>
<name>A0A6C0DCU0_9ZZZZ</name>
<protein>
    <submittedName>
        <fullName evidence="2">Uncharacterized protein</fullName>
    </submittedName>
</protein>
<evidence type="ECO:0000313" key="2">
    <source>
        <dbReference type="EMBL" id="QHT14233.1"/>
    </source>
</evidence>